<dbReference type="InterPro" id="IPR051200">
    <property type="entry name" value="Host-pathogen_enzymatic-act"/>
</dbReference>
<evidence type="ECO:0000313" key="4">
    <source>
        <dbReference type="EMBL" id="MBD8869714.1"/>
    </source>
</evidence>
<dbReference type="Proteomes" id="UP000616839">
    <property type="component" value="Unassembled WGS sequence"/>
</dbReference>
<reference evidence="4" key="1">
    <citation type="submission" date="2020-09" db="EMBL/GenBank/DDBJ databases">
        <title>Nocardioides sp. strain MJB4 16S ribosomal RNA gene Genome sequencing and assembly.</title>
        <authorList>
            <person name="Kim I."/>
        </authorList>
    </citation>
    <scope>NUCLEOTIDE SEQUENCE</scope>
    <source>
        <strain evidence="4">MJB4</strain>
    </source>
</reference>
<sequence length="344" mass="35086">MDGPIRRRFSAVPALLVALALGPLAACGSDPDPDQSGTSGTPGAATADPSGPDLPPEGVEVERVGSGPVGVGDVDGEAWSVLPQTASVRPGSGPEIEVGGTPLRLVATPAGTWVSDIARGRLVRIDPDSGRVDRRVRVPPAPGAEVAEPEGLAFDGRRVWVVDQAGDRVLPLDPRSGRLGTPVPVGDGPRLVSAGASGIWVGNFLAGSVSRVTDGRARTEVVDGCRSPQGLVGAGGLVWVACTREGRVVALDPQDLSVTSTVEGPVAADAVVAEGDRVHVVGQEGPTVHTIDTGTGEVLGELTLDRAPVTRENVDAAIVGDRLVVTHPEIQKIYRVPLALLSGG</sequence>
<name>A0A927Q1S3_9ACTN</name>
<keyword evidence="5" id="KW-1185">Reference proteome</keyword>
<dbReference type="Gene3D" id="2.130.10.10">
    <property type="entry name" value="YVTN repeat-like/Quinoprotein amine dehydrogenase"/>
    <property type="match status" value="1"/>
</dbReference>
<comment type="caution">
    <text evidence="4">The sequence shown here is derived from an EMBL/GenBank/DDBJ whole genome shotgun (WGS) entry which is preliminary data.</text>
</comment>
<evidence type="ECO:0000313" key="5">
    <source>
        <dbReference type="Proteomes" id="UP000616839"/>
    </source>
</evidence>
<evidence type="ECO:0000256" key="2">
    <source>
        <dbReference type="SAM" id="SignalP"/>
    </source>
</evidence>
<feature type="domain" description="Pyrrolo-quinoline quinone repeat" evidence="3">
    <location>
        <begin position="229"/>
        <end position="326"/>
    </location>
</feature>
<dbReference type="PANTHER" id="PTHR47197">
    <property type="entry name" value="PROTEIN NIRF"/>
    <property type="match status" value="1"/>
</dbReference>
<dbReference type="SUPFAM" id="SSF63825">
    <property type="entry name" value="YWTD domain"/>
    <property type="match status" value="1"/>
</dbReference>
<feature type="signal peptide" evidence="2">
    <location>
        <begin position="1"/>
        <end position="25"/>
    </location>
</feature>
<dbReference type="Pfam" id="PF13360">
    <property type="entry name" value="PQQ_2"/>
    <property type="match status" value="1"/>
</dbReference>
<feature type="region of interest" description="Disordered" evidence="1">
    <location>
        <begin position="25"/>
        <end position="75"/>
    </location>
</feature>
<dbReference type="AlphaFoldDB" id="A0A927Q1S3"/>
<keyword evidence="2" id="KW-0732">Signal</keyword>
<proteinExistence type="predicted"/>
<dbReference type="RefSeq" id="WP_192142576.1">
    <property type="nucleotide sequence ID" value="NZ_JACYXZ010000002.1"/>
</dbReference>
<gene>
    <name evidence="4" type="ORF">IE331_08760</name>
</gene>
<protein>
    <submittedName>
        <fullName evidence="4">PQQ-binding-like beta-propeller repeat protein</fullName>
    </submittedName>
</protein>
<dbReference type="InterPro" id="IPR015943">
    <property type="entry name" value="WD40/YVTN_repeat-like_dom_sf"/>
</dbReference>
<organism evidence="4 5">
    <name type="scientific">Nocardioides donggukensis</name>
    <dbReference type="NCBI Taxonomy" id="2774019"/>
    <lineage>
        <taxon>Bacteria</taxon>
        <taxon>Bacillati</taxon>
        <taxon>Actinomycetota</taxon>
        <taxon>Actinomycetes</taxon>
        <taxon>Propionibacteriales</taxon>
        <taxon>Nocardioidaceae</taxon>
        <taxon>Nocardioides</taxon>
    </lineage>
</organism>
<accession>A0A927Q1S3</accession>
<dbReference type="PANTHER" id="PTHR47197:SF3">
    <property type="entry name" value="DIHYDRO-HEME D1 DEHYDROGENASE"/>
    <property type="match status" value="1"/>
</dbReference>
<feature type="chain" id="PRO_5038452964" evidence="2">
    <location>
        <begin position="26"/>
        <end position="344"/>
    </location>
</feature>
<evidence type="ECO:0000256" key="1">
    <source>
        <dbReference type="SAM" id="MobiDB-lite"/>
    </source>
</evidence>
<dbReference type="InterPro" id="IPR002372">
    <property type="entry name" value="PQQ_rpt_dom"/>
</dbReference>
<dbReference type="EMBL" id="JACYXZ010000002">
    <property type="protein sequence ID" value="MBD8869714.1"/>
    <property type="molecule type" value="Genomic_DNA"/>
</dbReference>
<evidence type="ECO:0000259" key="3">
    <source>
        <dbReference type="Pfam" id="PF13360"/>
    </source>
</evidence>